<keyword evidence="6" id="KW-0805">Transcription regulation</keyword>
<dbReference type="GO" id="GO:0005634">
    <property type="term" value="C:nucleus"/>
    <property type="evidence" value="ECO:0007669"/>
    <property type="project" value="UniProtKB-SubCell"/>
</dbReference>
<evidence type="ECO:0000259" key="10">
    <source>
        <dbReference type="Pfam" id="PF07741"/>
    </source>
</evidence>
<accession>A0A103XU84</accession>
<dbReference type="GO" id="GO:0000995">
    <property type="term" value="F:RNA polymerase III general transcription initiation factor activity"/>
    <property type="evidence" value="ECO:0007669"/>
    <property type="project" value="TreeGrafter"/>
</dbReference>
<feature type="region of interest" description="Disordered" evidence="9">
    <location>
        <begin position="267"/>
        <end position="317"/>
    </location>
</feature>
<dbReference type="PANTHER" id="PTHR11618:SF4">
    <property type="entry name" value="TRANSCRIPTION FACTOR IIIB 90 KDA SUBUNIT"/>
    <property type="match status" value="1"/>
</dbReference>
<keyword evidence="4" id="KW-0863">Zinc-finger</keyword>
<evidence type="ECO:0000256" key="7">
    <source>
        <dbReference type="ARBA" id="ARBA00023163"/>
    </source>
</evidence>
<reference evidence="11 12" key="1">
    <citation type="journal article" date="2016" name="Sci. Rep.">
        <title>The genome sequence of the outbreeding globe artichoke constructed de novo incorporating a phase-aware low-pass sequencing strategy of F1 progeny.</title>
        <authorList>
            <person name="Scaglione D."/>
            <person name="Reyes-Chin-Wo S."/>
            <person name="Acquadro A."/>
            <person name="Froenicke L."/>
            <person name="Portis E."/>
            <person name="Beitel C."/>
            <person name="Tirone M."/>
            <person name="Mauro R."/>
            <person name="Lo Monaco A."/>
            <person name="Mauromicale G."/>
            <person name="Faccioli P."/>
            <person name="Cattivelli L."/>
            <person name="Rieseberg L."/>
            <person name="Michelmore R."/>
            <person name="Lanteri S."/>
        </authorList>
    </citation>
    <scope>NUCLEOTIDE SEQUENCE [LARGE SCALE GENOMIC DNA]</scope>
    <source>
        <strain evidence="11">2C</strain>
    </source>
</reference>
<evidence type="ECO:0000313" key="12">
    <source>
        <dbReference type="Proteomes" id="UP000243975"/>
    </source>
</evidence>
<dbReference type="EMBL" id="LEKV01003900">
    <property type="protein sequence ID" value="KVH97007.1"/>
    <property type="molecule type" value="Genomic_DNA"/>
</dbReference>
<dbReference type="InterPro" id="IPR000812">
    <property type="entry name" value="TFIIB"/>
</dbReference>
<protein>
    <recommendedName>
        <fullName evidence="10">Brf1 TBP-binding domain-containing protein</fullName>
    </recommendedName>
</protein>
<evidence type="ECO:0000313" key="11">
    <source>
        <dbReference type="EMBL" id="KVH97007.1"/>
    </source>
</evidence>
<keyword evidence="3" id="KW-0479">Metal-binding</keyword>
<dbReference type="SUPFAM" id="SSF57783">
    <property type="entry name" value="Zinc beta-ribbon"/>
    <property type="match status" value="1"/>
</dbReference>
<dbReference type="STRING" id="59895.A0A103XU84"/>
<evidence type="ECO:0000256" key="2">
    <source>
        <dbReference type="ARBA" id="ARBA00010857"/>
    </source>
</evidence>
<keyword evidence="5" id="KW-0862">Zinc</keyword>
<evidence type="ECO:0000256" key="6">
    <source>
        <dbReference type="ARBA" id="ARBA00023015"/>
    </source>
</evidence>
<keyword evidence="8" id="KW-0539">Nucleus</keyword>
<name>A0A103XU84_CYNCS</name>
<evidence type="ECO:0000256" key="9">
    <source>
        <dbReference type="SAM" id="MobiDB-lite"/>
    </source>
</evidence>
<evidence type="ECO:0000256" key="1">
    <source>
        <dbReference type="ARBA" id="ARBA00004123"/>
    </source>
</evidence>
<dbReference type="AlphaFoldDB" id="A0A103XU84"/>
<comment type="similarity">
    <text evidence="2">Belongs to the TFIIB family.</text>
</comment>
<dbReference type="InterPro" id="IPR011665">
    <property type="entry name" value="BRF1_TBP-bd_dom"/>
</dbReference>
<dbReference type="GO" id="GO:0097550">
    <property type="term" value="C:transcription preinitiation complex"/>
    <property type="evidence" value="ECO:0007669"/>
    <property type="project" value="TreeGrafter"/>
</dbReference>
<dbReference type="GO" id="GO:0001006">
    <property type="term" value="F:RNA polymerase III type 3 promoter sequence-specific DNA binding"/>
    <property type="evidence" value="ECO:0007669"/>
    <property type="project" value="TreeGrafter"/>
</dbReference>
<dbReference type="Gramene" id="KVH97007">
    <property type="protein sequence ID" value="KVH97007"/>
    <property type="gene ID" value="Ccrd_000899"/>
</dbReference>
<dbReference type="PANTHER" id="PTHR11618">
    <property type="entry name" value="TRANSCRIPTION INITIATION FACTOR IIB-RELATED"/>
    <property type="match status" value="1"/>
</dbReference>
<dbReference type="GO" id="GO:0008270">
    <property type="term" value="F:zinc ion binding"/>
    <property type="evidence" value="ECO:0007669"/>
    <property type="project" value="UniProtKB-KW"/>
</dbReference>
<evidence type="ECO:0000256" key="5">
    <source>
        <dbReference type="ARBA" id="ARBA00022833"/>
    </source>
</evidence>
<sequence>MKLILSFPTCKFTPTINLPAAPEYQTPAGFSMAKNMSLFDDCFMLKFLFNLNSGREMTWCSHCGKNCETSRDYTTNNTSCVDCGKVLFEDIFTEEATFVTDAAGGAHLTGNFVRFGGACFESQRRTLRKGNVATNKLIYKNRITKVSHATRHYKGRETIWCPHCARKGGTAHDRTTSSVHCVDCGKVLFEEIYTENATFFRDAAGGKDERKQALDAKHLKPVQTASEAAGQLSLKKMQRSSSKINYDVLNTLFGGNEPNPMNCSYAIGKEPMNGDDETEEDDYSETEWRSYDNEQESCSYDYDYDYDYDAGDENDDY</sequence>
<dbReference type="Proteomes" id="UP000243975">
    <property type="component" value="Unassembled WGS sequence"/>
</dbReference>
<gene>
    <name evidence="11" type="ORF">Ccrd_000899</name>
</gene>
<keyword evidence="12" id="KW-1185">Reference proteome</keyword>
<organism evidence="11 12">
    <name type="scientific">Cynara cardunculus var. scolymus</name>
    <name type="common">Globe artichoke</name>
    <name type="synonym">Cynara scolymus</name>
    <dbReference type="NCBI Taxonomy" id="59895"/>
    <lineage>
        <taxon>Eukaryota</taxon>
        <taxon>Viridiplantae</taxon>
        <taxon>Streptophyta</taxon>
        <taxon>Embryophyta</taxon>
        <taxon>Tracheophyta</taxon>
        <taxon>Spermatophyta</taxon>
        <taxon>Magnoliopsida</taxon>
        <taxon>eudicotyledons</taxon>
        <taxon>Gunneridae</taxon>
        <taxon>Pentapetalae</taxon>
        <taxon>asterids</taxon>
        <taxon>campanulids</taxon>
        <taxon>Asterales</taxon>
        <taxon>Asteraceae</taxon>
        <taxon>Carduoideae</taxon>
        <taxon>Cardueae</taxon>
        <taxon>Carduinae</taxon>
        <taxon>Cynara</taxon>
    </lineage>
</organism>
<dbReference type="GO" id="GO:0000126">
    <property type="term" value="C:transcription factor TFIIIB complex"/>
    <property type="evidence" value="ECO:0007669"/>
    <property type="project" value="TreeGrafter"/>
</dbReference>
<dbReference type="Pfam" id="PF07741">
    <property type="entry name" value="BRF1"/>
    <property type="match status" value="1"/>
</dbReference>
<keyword evidence="7" id="KW-0804">Transcription</keyword>
<feature type="domain" description="Brf1 TBP-binding" evidence="10">
    <location>
        <begin position="207"/>
        <end position="253"/>
    </location>
</feature>
<dbReference type="GO" id="GO:0070897">
    <property type="term" value="P:transcription preinitiation complex assembly"/>
    <property type="evidence" value="ECO:0007669"/>
    <property type="project" value="InterPro"/>
</dbReference>
<comment type="caution">
    <text evidence="11">The sequence shown here is derived from an EMBL/GenBank/DDBJ whole genome shotgun (WGS) entry which is preliminary data.</text>
</comment>
<proteinExistence type="inferred from homology"/>
<feature type="compositionally biased region" description="Acidic residues" evidence="9">
    <location>
        <begin position="273"/>
        <end position="285"/>
    </location>
</feature>
<feature type="compositionally biased region" description="Acidic residues" evidence="9">
    <location>
        <begin position="302"/>
        <end position="317"/>
    </location>
</feature>
<evidence type="ECO:0000256" key="3">
    <source>
        <dbReference type="ARBA" id="ARBA00022723"/>
    </source>
</evidence>
<evidence type="ECO:0000256" key="4">
    <source>
        <dbReference type="ARBA" id="ARBA00022771"/>
    </source>
</evidence>
<evidence type="ECO:0000256" key="8">
    <source>
        <dbReference type="ARBA" id="ARBA00023242"/>
    </source>
</evidence>
<comment type="subcellular location">
    <subcellularLocation>
        <location evidence="1">Nucleus</location>
    </subcellularLocation>
</comment>